<dbReference type="EMBL" id="LK996017">
    <property type="protein sequence ID" value="CDX05077.1"/>
    <property type="molecule type" value="Genomic_DNA"/>
</dbReference>
<dbReference type="PATRIC" id="fig|49338.4.peg.5588"/>
<name>A0A098B9N8_DESHA</name>
<evidence type="ECO:0000313" key="1">
    <source>
        <dbReference type="EMBL" id="CDX05077.1"/>
    </source>
</evidence>
<accession>A0A098B9N8</accession>
<proteinExistence type="predicted"/>
<organism evidence="1">
    <name type="scientific">Desulfitobacterium hafniense</name>
    <name type="common">Desulfitobacterium frappieri</name>
    <dbReference type="NCBI Taxonomy" id="49338"/>
    <lineage>
        <taxon>Bacteria</taxon>
        <taxon>Bacillati</taxon>
        <taxon>Bacillota</taxon>
        <taxon>Clostridia</taxon>
        <taxon>Eubacteriales</taxon>
        <taxon>Desulfitobacteriaceae</taxon>
        <taxon>Desulfitobacterium</taxon>
    </lineage>
</organism>
<dbReference type="InterPro" id="IPR018755">
    <property type="entry name" value="Phage_Mu_Gp48"/>
</dbReference>
<dbReference type="RefSeq" id="WP_208926713.1">
    <property type="nucleotide sequence ID" value="NZ_LK996017.1"/>
</dbReference>
<protein>
    <submittedName>
        <fullName evidence="1">PF10076 protein</fullName>
    </submittedName>
</protein>
<dbReference type="Pfam" id="PF10076">
    <property type="entry name" value="Phage_Mu_Gp48"/>
    <property type="match status" value="1"/>
</dbReference>
<dbReference type="AlphaFoldDB" id="A0A098B9N8"/>
<reference evidence="1" key="1">
    <citation type="submission" date="2014-07" db="EMBL/GenBank/DDBJ databases">
        <authorList>
            <person name="Hornung V.Bastian."/>
        </authorList>
    </citation>
    <scope>NUCLEOTIDE SEQUENCE</scope>
    <source>
        <strain evidence="1">PCE-S</strain>
    </source>
</reference>
<sequence>MAELIELLPVNYKNSQEVVELQEALGNQIAAATAAKADVFKQLDVNTATWGLSYWEHAYGLKTDVSKSYDYRRTRLLSKMRGQGSTTSSMIKNAAESFSNGEVAIIEDNANYQFTVKFVGAKGIPPNLDDLKDAVEEIKPAHLKAIYEFTYLVWYELDAKNWTWDQLDAQDLTWNELEVLS</sequence>
<gene>
    <name evidence="1" type="ORF">DPCES_5191</name>
</gene>